<evidence type="ECO:0000256" key="1">
    <source>
        <dbReference type="SAM" id="MobiDB-lite"/>
    </source>
</evidence>
<sequence length="30" mass="3413">MDSPKTYSSIPVDSERSTKARSPETGWRSR</sequence>
<name>A0AAV0MFW6_9ROSI</name>
<reference evidence="2" key="1">
    <citation type="submission" date="2022-08" db="EMBL/GenBank/DDBJ databases">
        <authorList>
            <person name="Gutierrez-Valencia J."/>
        </authorList>
    </citation>
    <scope>NUCLEOTIDE SEQUENCE</scope>
</reference>
<proteinExistence type="predicted"/>
<evidence type="ECO:0000313" key="3">
    <source>
        <dbReference type="Proteomes" id="UP001154282"/>
    </source>
</evidence>
<dbReference type="AlphaFoldDB" id="A0AAV0MFW6"/>
<accession>A0AAV0MFW6</accession>
<dbReference type="EMBL" id="CAMGYJ010000007">
    <property type="protein sequence ID" value="CAI0444851.1"/>
    <property type="molecule type" value="Genomic_DNA"/>
</dbReference>
<organism evidence="2 3">
    <name type="scientific">Linum tenue</name>
    <dbReference type="NCBI Taxonomy" id="586396"/>
    <lineage>
        <taxon>Eukaryota</taxon>
        <taxon>Viridiplantae</taxon>
        <taxon>Streptophyta</taxon>
        <taxon>Embryophyta</taxon>
        <taxon>Tracheophyta</taxon>
        <taxon>Spermatophyta</taxon>
        <taxon>Magnoliopsida</taxon>
        <taxon>eudicotyledons</taxon>
        <taxon>Gunneridae</taxon>
        <taxon>Pentapetalae</taxon>
        <taxon>rosids</taxon>
        <taxon>fabids</taxon>
        <taxon>Malpighiales</taxon>
        <taxon>Linaceae</taxon>
        <taxon>Linum</taxon>
    </lineage>
</organism>
<keyword evidence="3" id="KW-1185">Reference proteome</keyword>
<protein>
    <submittedName>
        <fullName evidence="2">Uncharacterized protein</fullName>
    </submittedName>
</protein>
<comment type="caution">
    <text evidence="2">The sequence shown here is derived from an EMBL/GenBank/DDBJ whole genome shotgun (WGS) entry which is preliminary data.</text>
</comment>
<dbReference type="Proteomes" id="UP001154282">
    <property type="component" value="Unassembled WGS sequence"/>
</dbReference>
<evidence type="ECO:0000313" key="2">
    <source>
        <dbReference type="EMBL" id="CAI0444851.1"/>
    </source>
</evidence>
<gene>
    <name evidence="2" type="ORF">LITE_LOCUS28273</name>
</gene>
<feature type="compositionally biased region" description="Basic and acidic residues" evidence="1">
    <location>
        <begin position="13"/>
        <end position="22"/>
    </location>
</feature>
<feature type="region of interest" description="Disordered" evidence="1">
    <location>
        <begin position="1"/>
        <end position="30"/>
    </location>
</feature>
<feature type="compositionally biased region" description="Polar residues" evidence="1">
    <location>
        <begin position="1"/>
        <end position="11"/>
    </location>
</feature>